<feature type="region of interest" description="Disordered" evidence="1">
    <location>
        <begin position="261"/>
        <end position="283"/>
    </location>
</feature>
<evidence type="ECO:0000313" key="4">
    <source>
        <dbReference type="Proteomes" id="UP000239326"/>
    </source>
</evidence>
<protein>
    <recommendedName>
        <fullName evidence="5">DUF2189 domain-containing protein</fullName>
    </recommendedName>
</protein>
<dbReference type="KEGG" id="simp:C6571_03105"/>
<sequence>MKLQIVPARTGIAWVKGGIRVFWRQPMALSALFFMTMAAMSIVSMFPLIGPALALALLPSATLAMMVAAAEAGQGRFPTPALLLVAFRTGRQRLRDMAMLGVLYAAGFLLVIAISALFDGGQFAQVYLGGEPLTQEVAQSSDFQLAMWVAMVLYLPLSLLFWHAPGLVHWHGVPPVKSLFFSFIACVRNLGAFTVYGLGWLAVFAMGGVVMSLITALLAAMGLGSGATVMGGAMVALALMLAAMCFTSIVFTFRDCFEPPQQPDAQNASDALPAPEPSPPAAD</sequence>
<feature type="transmembrane region" description="Helical" evidence="2">
    <location>
        <begin position="202"/>
        <end position="223"/>
    </location>
</feature>
<evidence type="ECO:0000256" key="1">
    <source>
        <dbReference type="SAM" id="MobiDB-lite"/>
    </source>
</evidence>
<feature type="transmembrane region" description="Helical" evidence="2">
    <location>
        <begin position="235"/>
        <end position="253"/>
    </location>
</feature>
<dbReference type="OrthoDB" id="5298483at2"/>
<reference evidence="3 4" key="1">
    <citation type="submission" date="2018-03" db="EMBL/GenBank/DDBJ databases">
        <title>Genome sequencing of Simplicispira sp.</title>
        <authorList>
            <person name="Kim S.-J."/>
            <person name="Heo J."/>
            <person name="Kwon S.-W."/>
        </authorList>
    </citation>
    <scope>NUCLEOTIDE SEQUENCE [LARGE SCALE GENOMIC DNA]</scope>
    <source>
        <strain evidence="3 4">SC1-8</strain>
    </source>
</reference>
<feature type="compositionally biased region" description="Pro residues" evidence="1">
    <location>
        <begin position="274"/>
        <end position="283"/>
    </location>
</feature>
<feature type="transmembrane region" description="Helical" evidence="2">
    <location>
        <begin position="97"/>
        <end position="118"/>
    </location>
</feature>
<dbReference type="AlphaFoldDB" id="A0A2S0MXH9"/>
<keyword evidence="4" id="KW-1185">Reference proteome</keyword>
<evidence type="ECO:0000313" key="3">
    <source>
        <dbReference type="EMBL" id="AVO40403.1"/>
    </source>
</evidence>
<gene>
    <name evidence="3" type="ORF">C6571_03105</name>
</gene>
<dbReference type="EMBL" id="CP027669">
    <property type="protein sequence ID" value="AVO40403.1"/>
    <property type="molecule type" value="Genomic_DNA"/>
</dbReference>
<evidence type="ECO:0000256" key="2">
    <source>
        <dbReference type="SAM" id="Phobius"/>
    </source>
</evidence>
<dbReference type="NCBIfam" id="NF041043">
    <property type="entry name" value="BPSS1780_fam"/>
    <property type="match status" value="1"/>
</dbReference>
<evidence type="ECO:0008006" key="5">
    <source>
        <dbReference type="Google" id="ProtNLM"/>
    </source>
</evidence>
<dbReference type="RefSeq" id="WP_106445395.1">
    <property type="nucleotide sequence ID" value="NZ_CP027669.1"/>
</dbReference>
<keyword evidence="2" id="KW-0472">Membrane</keyword>
<proteinExistence type="predicted"/>
<organism evidence="3 4">
    <name type="scientific">Simplicispira suum</name>
    <dbReference type="NCBI Taxonomy" id="2109915"/>
    <lineage>
        <taxon>Bacteria</taxon>
        <taxon>Pseudomonadati</taxon>
        <taxon>Pseudomonadota</taxon>
        <taxon>Betaproteobacteria</taxon>
        <taxon>Burkholderiales</taxon>
        <taxon>Comamonadaceae</taxon>
        <taxon>Simplicispira</taxon>
    </lineage>
</organism>
<feature type="transmembrane region" description="Helical" evidence="2">
    <location>
        <begin position="48"/>
        <end position="70"/>
    </location>
</feature>
<name>A0A2S0MXH9_9BURK</name>
<feature type="transmembrane region" description="Helical" evidence="2">
    <location>
        <begin position="21"/>
        <end position="42"/>
    </location>
</feature>
<dbReference type="Proteomes" id="UP000239326">
    <property type="component" value="Chromosome"/>
</dbReference>
<accession>A0A2S0MXH9</accession>
<keyword evidence="2" id="KW-0812">Transmembrane</keyword>
<dbReference type="InterPro" id="IPR047798">
    <property type="entry name" value="BPSS1780-like"/>
</dbReference>
<keyword evidence="2" id="KW-1133">Transmembrane helix</keyword>
<feature type="transmembrane region" description="Helical" evidence="2">
    <location>
        <begin position="145"/>
        <end position="164"/>
    </location>
</feature>